<feature type="signal peptide" evidence="2">
    <location>
        <begin position="1"/>
        <end position="20"/>
    </location>
</feature>
<keyword evidence="1" id="KW-0472">Membrane</keyword>
<dbReference type="RefSeq" id="WP_343768447.1">
    <property type="nucleotide sequence ID" value="NZ_BAAAFG010000016.1"/>
</dbReference>
<feature type="transmembrane region" description="Helical" evidence="1">
    <location>
        <begin position="63"/>
        <end position="85"/>
    </location>
</feature>
<evidence type="ECO:0000256" key="1">
    <source>
        <dbReference type="SAM" id="Phobius"/>
    </source>
</evidence>
<accession>A0ABN1MJX1</accession>
<keyword evidence="1" id="KW-0812">Transmembrane</keyword>
<proteinExistence type="predicted"/>
<sequence>MALVMAAVALIAVTGGMAVAAVANARTALSTAVAVTEVALEVAGCLLTAKALYNYSQDRNEEVLFNEVAVGFLFLGAGAAIFKGYRMYRGRRSRSATNCSAAN</sequence>
<name>A0ABN1MJX1_9FLAO</name>
<dbReference type="EMBL" id="BAAAFG010000016">
    <property type="protein sequence ID" value="GAA0873431.1"/>
    <property type="molecule type" value="Genomic_DNA"/>
</dbReference>
<keyword evidence="1" id="KW-1133">Transmembrane helix</keyword>
<feature type="chain" id="PRO_5047043613" evidence="2">
    <location>
        <begin position="21"/>
        <end position="103"/>
    </location>
</feature>
<evidence type="ECO:0000256" key="2">
    <source>
        <dbReference type="SAM" id="SignalP"/>
    </source>
</evidence>
<evidence type="ECO:0000313" key="4">
    <source>
        <dbReference type="Proteomes" id="UP001500507"/>
    </source>
</evidence>
<organism evidence="3 4">
    <name type="scientific">Gangjinia marincola</name>
    <dbReference type="NCBI Taxonomy" id="578463"/>
    <lineage>
        <taxon>Bacteria</taxon>
        <taxon>Pseudomonadati</taxon>
        <taxon>Bacteroidota</taxon>
        <taxon>Flavobacteriia</taxon>
        <taxon>Flavobacteriales</taxon>
        <taxon>Flavobacteriaceae</taxon>
        <taxon>Gangjinia</taxon>
    </lineage>
</organism>
<reference evidence="3 4" key="1">
    <citation type="journal article" date="2019" name="Int. J. Syst. Evol. Microbiol.">
        <title>The Global Catalogue of Microorganisms (GCM) 10K type strain sequencing project: providing services to taxonomists for standard genome sequencing and annotation.</title>
        <authorList>
            <consortium name="The Broad Institute Genomics Platform"/>
            <consortium name="The Broad Institute Genome Sequencing Center for Infectious Disease"/>
            <person name="Wu L."/>
            <person name="Ma J."/>
        </authorList>
    </citation>
    <scope>NUCLEOTIDE SEQUENCE [LARGE SCALE GENOMIC DNA]</scope>
    <source>
        <strain evidence="3 4">JCM 16082</strain>
    </source>
</reference>
<comment type="caution">
    <text evidence="3">The sequence shown here is derived from an EMBL/GenBank/DDBJ whole genome shotgun (WGS) entry which is preliminary data.</text>
</comment>
<keyword evidence="2" id="KW-0732">Signal</keyword>
<gene>
    <name evidence="3" type="ORF">GCM10009117_25780</name>
</gene>
<dbReference type="Proteomes" id="UP001500507">
    <property type="component" value="Unassembled WGS sequence"/>
</dbReference>
<keyword evidence="4" id="KW-1185">Reference proteome</keyword>
<evidence type="ECO:0000313" key="3">
    <source>
        <dbReference type="EMBL" id="GAA0873431.1"/>
    </source>
</evidence>
<protein>
    <submittedName>
        <fullName evidence="3">Uncharacterized protein</fullName>
    </submittedName>
</protein>